<dbReference type="SMART" id="SM00363">
    <property type="entry name" value="S4"/>
    <property type="match status" value="1"/>
</dbReference>
<gene>
    <name evidence="7" type="ORF">J4E96_18775</name>
</gene>
<dbReference type="InterPro" id="IPR002942">
    <property type="entry name" value="S4_RNA-bd"/>
</dbReference>
<dbReference type="InterPro" id="IPR025708">
    <property type="entry name" value="HSP15"/>
</dbReference>
<dbReference type="EMBL" id="CP071868">
    <property type="protein sequence ID" value="QTE29292.1"/>
    <property type="molecule type" value="Genomic_DNA"/>
</dbReference>
<dbReference type="GO" id="GO:0003677">
    <property type="term" value="F:DNA binding"/>
    <property type="evidence" value="ECO:0007669"/>
    <property type="project" value="UniProtKB-KW"/>
</dbReference>
<evidence type="ECO:0000313" key="8">
    <source>
        <dbReference type="Proteomes" id="UP000663937"/>
    </source>
</evidence>
<proteinExistence type="inferred from homology"/>
<comment type="similarity">
    <text evidence="1">Belongs to the HSP15 family.</text>
</comment>
<keyword evidence="3" id="KW-0238">DNA-binding</keyword>
<dbReference type="SUPFAM" id="SSF55174">
    <property type="entry name" value="Alpha-L RNA-binding motif"/>
    <property type="match status" value="1"/>
</dbReference>
<keyword evidence="2 4" id="KW-0694">RNA-binding</keyword>
<dbReference type="GO" id="GO:0003727">
    <property type="term" value="F:single-stranded RNA binding"/>
    <property type="evidence" value="ECO:0007669"/>
    <property type="project" value="InterPro"/>
</dbReference>
<feature type="region of interest" description="Disordered" evidence="5">
    <location>
        <begin position="87"/>
        <end position="134"/>
    </location>
</feature>
<dbReference type="InterPro" id="IPR036986">
    <property type="entry name" value="S4_RNA-bd_sf"/>
</dbReference>
<evidence type="ECO:0000256" key="5">
    <source>
        <dbReference type="SAM" id="MobiDB-lite"/>
    </source>
</evidence>
<dbReference type="CDD" id="cd00165">
    <property type="entry name" value="S4"/>
    <property type="match status" value="1"/>
</dbReference>
<feature type="compositionally biased region" description="Basic and acidic residues" evidence="5">
    <location>
        <begin position="95"/>
        <end position="109"/>
    </location>
</feature>
<evidence type="ECO:0000256" key="3">
    <source>
        <dbReference type="ARBA" id="ARBA00023125"/>
    </source>
</evidence>
<accession>A0A8A4ZBK5</accession>
<evidence type="ECO:0000313" key="7">
    <source>
        <dbReference type="EMBL" id="QTE29292.1"/>
    </source>
</evidence>
<dbReference type="GO" id="GO:0034605">
    <property type="term" value="P:cellular response to heat"/>
    <property type="evidence" value="ECO:0007669"/>
    <property type="project" value="InterPro"/>
</dbReference>
<organism evidence="7 8">
    <name type="scientific">Pengzhenrongella sicca</name>
    <dbReference type="NCBI Taxonomy" id="2819238"/>
    <lineage>
        <taxon>Bacteria</taxon>
        <taxon>Bacillati</taxon>
        <taxon>Actinomycetota</taxon>
        <taxon>Actinomycetes</taxon>
        <taxon>Micrococcales</taxon>
        <taxon>Pengzhenrongella</taxon>
    </lineage>
</organism>
<dbReference type="PIRSF" id="PIRSF016821">
    <property type="entry name" value="HSP15"/>
    <property type="match status" value="1"/>
</dbReference>
<dbReference type="Pfam" id="PF01479">
    <property type="entry name" value="S4"/>
    <property type="match status" value="1"/>
</dbReference>
<dbReference type="AlphaFoldDB" id="A0A8A4ZBK5"/>
<reference evidence="7" key="1">
    <citation type="submission" date="2021-03" db="EMBL/GenBank/DDBJ databases">
        <title>Pengzhenrongella sicca gen. nov., sp. nov., a new member of suborder Micrococcineae isolated from High-Arctic tundra soil.</title>
        <authorList>
            <person name="Peng F."/>
        </authorList>
    </citation>
    <scope>NUCLEOTIDE SEQUENCE</scope>
    <source>
        <strain evidence="7">LRZ-2</strain>
    </source>
</reference>
<dbReference type="PROSITE" id="PS50889">
    <property type="entry name" value="S4"/>
    <property type="match status" value="1"/>
</dbReference>
<feature type="compositionally biased region" description="Basic and acidic residues" evidence="5">
    <location>
        <begin position="116"/>
        <end position="134"/>
    </location>
</feature>
<dbReference type="KEGG" id="psic:J4E96_18775"/>
<dbReference type="Gene3D" id="3.10.290.10">
    <property type="entry name" value="RNA-binding S4 domain"/>
    <property type="match status" value="1"/>
</dbReference>
<evidence type="ECO:0000256" key="1">
    <source>
        <dbReference type="ARBA" id="ARBA00008396"/>
    </source>
</evidence>
<dbReference type="RefSeq" id="WP_227423563.1">
    <property type="nucleotide sequence ID" value="NZ_CP071868.1"/>
</dbReference>
<dbReference type="GO" id="GO:0043023">
    <property type="term" value="F:ribosomal large subunit binding"/>
    <property type="evidence" value="ECO:0007669"/>
    <property type="project" value="InterPro"/>
</dbReference>
<dbReference type="Proteomes" id="UP000663937">
    <property type="component" value="Chromosome"/>
</dbReference>
<name>A0A8A4ZBK5_9MICO</name>
<evidence type="ECO:0000259" key="6">
    <source>
        <dbReference type="SMART" id="SM00363"/>
    </source>
</evidence>
<evidence type="ECO:0000256" key="2">
    <source>
        <dbReference type="ARBA" id="ARBA00022884"/>
    </source>
</evidence>
<sequence>MTTAGAPATTRVDRWVWVVRLTRTRAQAAAACRAGHIRVNGDRAKPATAVHVGDEVRVRGDGPERIVEVARVIEKRVGAVAAAECFVDHTPPPPPREHVALAAQRERGAGRPTKRERRDIDKLRGRDPHPEPRD</sequence>
<evidence type="ECO:0000256" key="4">
    <source>
        <dbReference type="PROSITE-ProRule" id="PRU00182"/>
    </source>
</evidence>
<keyword evidence="8" id="KW-1185">Reference proteome</keyword>
<feature type="domain" description="RNA-binding S4" evidence="6">
    <location>
        <begin position="10"/>
        <end position="74"/>
    </location>
</feature>
<protein>
    <submittedName>
        <fullName evidence="7">RNA-binding S4 domain-containing protein</fullName>
    </submittedName>
</protein>